<dbReference type="InterPro" id="IPR036291">
    <property type="entry name" value="NAD(P)-bd_dom_sf"/>
</dbReference>
<evidence type="ECO:0000313" key="3">
    <source>
        <dbReference type="Proteomes" id="UP001139648"/>
    </source>
</evidence>
<dbReference type="AlphaFoldDB" id="A0A9X2K4K0"/>
<gene>
    <name evidence="2" type="ORF">HD597_007148</name>
</gene>
<proteinExistence type="predicted"/>
<comment type="caution">
    <text evidence="2">The sequence shown here is derived from an EMBL/GenBank/DDBJ whole genome shotgun (WGS) entry which is preliminary data.</text>
</comment>
<protein>
    <submittedName>
        <fullName evidence="2">NAD(P)-dependent dehydrogenase (Short-subunit alcohol dehydrogenase family)</fullName>
    </submittedName>
</protein>
<dbReference type="PANTHER" id="PTHR43157:SF31">
    <property type="entry name" value="PHOSPHATIDYLINOSITOL-GLYCAN BIOSYNTHESIS CLASS F PROTEIN"/>
    <property type="match status" value="1"/>
</dbReference>
<dbReference type="EMBL" id="JAMZEB010000002">
    <property type="protein sequence ID" value="MCP2360128.1"/>
    <property type="molecule type" value="Genomic_DNA"/>
</dbReference>
<accession>A0A9X2K4K0</accession>
<dbReference type="Proteomes" id="UP001139648">
    <property type="component" value="Unassembled WGS sequence"/>
</dbReference>
<dbReference type="Pfam" id="PF00106">
    <property type="entry name" value="adh_short"/>
    <property type="match status" value="1"/>
</dbReference>
<keyword evidence="3" id="KW-1185">Reference proteome</keyword>
<dbReference type="SUPFAM" id="SSF51735">
    <property type="entry name" value="NAD(P)-binding Rossmann-fold domains"/>
    <property type="match status" value="1"/>
</dbReference>
<dbReference type="RefSeq" id="WP_253747765.1">
    <property type="nucleotide sequence ID" value="NZ_BAABKA010000066.1"/>
</dbReference>
<dbReference type="PANTHER" id="PTHR43157">
    <property type="entry name" value="PHOSPHATIDYLINOSITOL-GLYCAN BIOSYNTHESIS CLASS F PROTEIN-RELATED"/>
    <property type="match status" value="1"/>
</dbReference>
<organism evidence="2 3">
    <name type="scientific">Nonomuraea thailandensis</name>
    <dbReference type="NCBI Taxonomy" id="1188745"/>
    <lineage>
        <taxon>Bacteria</taxon>
        <taxon>Bacillati</taxon>
        <taxon>Actinomycetota</taxon>
        <taxon>Actinomycetes</taxon>
        <taxon>Streptosporangiales</taxon>
        <taxon>Streptosporangiaceae</taxon>
        <taxon>Nonomuraea</taxon>
    </lineage>
</organism>
<dbReference type="GO" id="GO:0016491">
    <property type="term" value="F:oxidoreductase activity"/>
    <property type="evidence" value="ECO:0007669"/>
    <property type="project" value="UniProtKB-KW"/>
</dbReference>
<keyword evidence="1" id="KW-0560">Oxidoreductase</keyword>
<evidence type="ECO:0000313" key="2">
    <source>
        <dbReference type="EMBL" id="MCP2360128.1"/>
    </source>
</evidence>
<name>A0A9X2K4K0_9ACTN</name>
<dbReference type="InterPro" id="IPR002347">
    <property type="entry name" value="SDR_fam"/>
</dbReference>
<evidence type="ECO:0000256" key="1">
    <source>
        <dbReference type="ARBA" id="ARBA00023002"/>
    </source>
</evidence>
<dbReference type="Gene3D" id="3.40.50.720">
    <property type="entry name" value="NAD(P)-binding Rossmann-like Domain"/>
    <property type="match status" value="1"/>
</dbReference>
<dbReference type="PRINTS" id="PR00081">
    <property type="entry name" value="GDHRDH"/>
</dbReference>
<sequence>MSRILITGSADGLGLMAAQLLIGEGHEVVLHARNARRASDANAAAPGAAGVLTGDLSSIEEMRSVARQANETGPFDAVIHNVAVGYREHRKITTADGLSHVFAINVLAPYLLTALITPPRRLVHLSSGMHRSGDPDLSDLQWEKRAWIPAQAYADSKLHDVLLAFAIARHWPQVLSNAVTPGWVPTKMGGPGAPDDLSQAHLTQAWLAVSGEPAATVSGAYFYHKAQADTHPAARDPDLQDGLLAACAELTGTPLPGANPAR</sequence>
<reference evidence="2" key="1">
    <citation type="submission" date="2022-06" db="EMBL/GenBank/DDBJ databases">
        <title>Sequencing the genomes of 1000 actinobacteria strains.</title>
        <authorList>
            <person name="Klenk H.-P."/>
        </authorList>
    </citation>
    <scope>NUCLEOTIDE SEQUENCE</scope>
    <source>
        <strain evidence="2">DSM 46694</strain>
    </source>
</reference>